<proteinExistence type="predicted"/>
<accession>A0A1R4GW34</accession>
<dbReference type="Proteomes" id="UP000195913">
    <property type="component" value="Unassembled WGS sequence"/>
</dbReference>
<evidence type="ECO:0008006" key="3">
    <source>
        <dbReference type="Google" id="ProtNLM"/>
    </source>
</evidence>
<evidence type="ECO:0000313" key="2">
    <source>
        <dbReference type="Proteomes" id="UP000195913"/>
    </source>
</evidence>
<organism evidence="1 2">
    <name type="scientific">Arthrobacter rhombi</name>
    <dbReference type="NCBI Taxonomy" id="71253"/>
    <lineage>
        <taxon>Bacteria</taxon>
        <taxon>Bacillati</taxon>
        <taxon>Actinomycetota</taxon>
        <taxon>Actinomycetes</taxon>
        <taxon>Micrococcales</taxon>
        <taxon>Micrococcaceae</taxon>
        <taxon>Arthrobacter</taxon>
    </lineage>
</organism>
<gene>
    <name evidence="1" type="ORF">FM101_15255</name>
</gene>
<protein>
    <recommendedName>
        <fullName evidence="3">MmcQ-like protein</fullName>
    </recommendedName>
</protein>
<keyword evidence="2" id="KW-1185">Reference proteome</keyword>
<name>A0A1R4GW34_9MICC</name>
<reference evidence="1 2" key="1">
    <citation type="submission" date="2017-02" db="EMBL/GenBank/DDBJ databases">
        <authorList>
            <person name="Peterson S.W."/>
        </authorList>
    </citation>
    <scope>NUCLEOTIDE SEQUENCE [LARGE SCALE GENOMIC DNA]</scope>
    <source>
        <strain evidence="1 2">B Ar 00.02</strain>
    </source>
</reference>
<evidence type="ECO:0000313" key="1">
    <source>
        <dbReference type="EMBL" id="SJM72510.1"/>
    </source>
</evidence>
<sequence>MIRADFEYRDLLLRQSPATFRVPQRFKNHMMVVVDLPEADVGAVEDALEAAWLLQLDGA</sequence>
<dbReference type="EMBL" id="FUHW01000052">
    <property type="protein sequence ID" value="SJM72510.1"/>
    <property type="molecule type" value="Genomic_DNA"/>
</dbReference>
<dbReference type="AlphaFoldDB" id="A0A1R4GW34"/>